<evidence type="ECO:0000256" key="1">
    <source>
        <dbReference type="ARBA" id="ARBA00010879"/>
    </source>
</evidence>
<dbReference type="GO" id="GO:0016787">
    <property type="term" value="F:hydrolase activity"/>
    <property type="evidence" value="ECO:0007669"/>
    <property type="project" value="UniProtKB-KW"/>
</dbReference>
<dbReference type="Pfam" id="PF00078">
    <property type="entry name" value="RVT_1"/>
    <property type="match status" value="1"/>
</dbReference>
<reference evidence="10 11" key="1">
    <citation type="journal article" date="2020" name="Nature">
        <title>Six reference-quality genomes reveal evolution of bat adaptations.</title>
        <authorList>
            <person name="Jebb D."/>
            <person name="Huang Z."/>
            <person name="Pippel M."/>
            <person name="Hughes G.M."/>
            <person name="Lavrichenko K."/>
            <person name="Devanna P."/>
            <person name="Winkler S."/>
            <person name="Jermiin L.S."/>
            <person name="Skirmuntt E.C."/>
            <person name="Katzourakis A."/>
            <person name="Burkitt-Gray L."/>
            <person name="Ray D.A."/>
            <person name="Sullivan K.A.M."/>
            <person name="Roscito J.G."/>
            <person name="Kirilenko B.M."/>
            <person name="Davalos L.M."/>
            <person name="Corthals A.P."/>
            <person name="Power M.L."/>
            <person name="Jones G."/>
            <person name="Ransome R.D."/>
            <person name="Dechmann D.K.N."/>
            <person name="Locatelli A.G."/>
            <person name="Puechmaille S.J."/>
            <person name="Fedrigo O."/>
            <person name="Jarvis E.D."/>
            <person name="Hiller M."/>
            <person name="Vernes S.C."/>
            <person name="Myers E.W."/>
            <person name="Teeling E.C."/>
        </authorList>
    </citation>
    <scope>NUCLEOTIDE SEQUENCE [LARGE SCALE GENOMIC DNA]</scope>
    <source>
        <strain evidence="10">MRhiFer1</strain>
        <tissue evidence="10">Lung</tissue>
    </source>
</reference>
<feature type="domain" description="Integrase catalytic" evidence="9">
    <location>
        <begin position="199"/>
        <end position="303"/>
    </location>
</feature>
<comment type="similarity">
    <text evidence="1">Belongs to the beta type-B retroviral polymerase family. HERV class-II K(HML-2) pol subfamily.</text>
</comment>
<keyword evidence="4" id="KW-0540">Nuclease</keyword>
<dbReference type="PANTHER" id="PTHR41694">
    <property type="entry name" value="ENDOGENOUS RETROVIRUS GROUP K MEMBER POL PROTEIN"/>
    <property type="match status" value="1"/>
</dbReference>
<dbReference type="SUPFAM" id="SSF56672">
    <property type="entry name" value="DNA/RNA polymerases"/>
    <property type="match status" value="1"/>
</dbReference>
<comment type="caution">
    <text evidence="10">The sequence shown here is derived from an EMBL/GenBank/DDBJ whole genome shotgun (WGS) entry which is preliminary data.</text>
</comment>
<dbReference type="GO" id="GO:0003676">
    <property type="term" value="F:nucleic acid binding"/>
    <property type="evidence" value="ECO:0007669"/>
    <property type="project" value="InterPro"/>
</dbReference>
<proteinExistence type="inferred from homology"/>
<dbReference type="InterPro" id="IPR036397">
    <property type="entry name" value="RNaseH_sf"/>
</dbReference>
<keyword evidence="3" id="KW-0548">Nucleotidyltransferase</keyword>
<keyword evidence="7" id="KW-0695">RNA-directed DNA polymerase</keyword>
<dbReference type="InterPro" id="IPR012337">
    <property type="entry name" value="RNaseH-like_sf"/>
</dbReference>
<evidence type="ECO:0008006" key="12">
    <source>
        <dbReference type="Google" id="ProtNLM"/>
    </source>
</evidence>
<keyword evidence="5" id="KW-0255">Endonuclease</keyword>
<evidence type="ECO:0000256" key="6">
    <source>
        <dbReference type="ARBA" id="ARBA00022801"/>
    </source>
</evidence>
<dbReference type="SUPFAM" id="SSF53098">
    <property type="entry name" value="Ribonuclease H-like"/>
    <property type="match status" value="1"/>
</dbReference>
<evidence type="ECO:0000256" key="5">
    <source>
        <dbReference type="ARBA" id="ARBA00022759"/>
    </source>
</evidence>
<evidence type="ECO:0000256" key="4">
    <source>
        <dbReference type="ARBA" id="ARBA00022722"/>
    </source>
</evidence>
<dbReference type="GO" id="GO:0004519">
    <property type="term" value="F:endonuclease activity"/>
    <property type="evidence" value="ECO:0007669"/>
    <property type="project" value="UniProtKB-KW"/>
</dbReference>
<keyword evidence="6" id="KW-0378">Hydrolase</keyword>
<protein>
    <recommendedName>
        <fullName evidence="12">Integrase catalytic domain-containing protein</fullName>
    </recommendedName>
</protein>
<evidence type="ECO:0000256" key="7">
    <source>
        <dbReference type="ARBA" id="ARBA00022918"/>
    </source>
</evidence>
<dbReference type="EMBL" id="JACAGC010000011">
    <property type="protein sequence ID" value="KAF6333332.1"/>
    <property type="molecule type" value="Genomic_DNA"/>
</dbReference>
<name>A0A7J7W7F9_RHIFE</name>
<dbReference type="InterPro" id="IPR043502">
    <property type="entry name" value="DNA/RNA_pol_sf"/>
</dbReference>
<dbReference type="Gene3D" id="3.30.420.10">
    <property type="entry name" value="Ribonuclease H-like superfamily/Ribonuclease H"/>
    <property type="match status" value="1"/>
</dbReference>
<accession>A0A7J7W7F9</accession>
<dbReference type="Pfam" id="PF00665">
    <property type="entry name" value="rve"/>
    <property type="match status" value="1"/>
</dbReference>
<dbReference type="PROSITE" id="PS50878">
    <property type="entry name" value="RT_POL"/>
    <property type="match status" value="1"/>
</dbReference>
<sequence length="303" mass="33791">MEYVPPAVPNTCTLLSELPAEAGWFTCLDLKDAFFCIRLAPQSQSLYVFEWTAPDTGWQLQLTCTRLPQGFKNSPALFGEVLASDLATFPREEYCCTLLKYVDDLLLACATETECQTATQALLSHLARNGISLETLHTLNPASLLPIDEGDPENDCIEVINEVYDTRPDLQDSPHPNPDLILYTDGSSFLRDGKHHVGSGAAPFEDLKVDFTDMTNCHGTKYLLVLVCTYSGWVEPFPTWTEKSCEGAKVFLREIIPRYGIPLSIHNDNRPAFIAELLQTVTRAMGINWRLHTAYRPQSSGKA</sequence>
<keyword evidence="2" id="KW-0808">Transferase</keyword>
<evidence type="ECO:0000313" key="11">
    <source>
        <dbReference type="Proteomes" id="UP000585614"/>
    </source>
</evidence>
<dbReference type="AlphaFoldDB" id="A0A7J7W7F9"/>
<dbReference type="GO" id="GO:0003964">
    <property type="term" value="F:RNA-directed DNA polymerase activity"/>
    <property type="evidence" value="ECO:0007669"/>
    <property type="project" value="UniProtKB-KW"/>
</dbReference>
<dbReference type="InterPro" id="IPR000477">
    <property type="entry name" value="RT_dom"/>
</dbReference>
<dbReference type="Proteomes" id="UP000585614">
    <property type="component" value="Unassembled WGS sequence"/>
</dbReference>
<evidence type="ECO:0000259" key="9">
    <source>
        <dbReference type="PROSITE" id="PS50994"/>
    </source>
</evidence>
<dbReference type="InterPro" id="IPR001584">
    <property type="entry name" value="Integrase_cat-core"/>
</dbReference>
<dbReference type="PANTHER" id="PTHR41694:SF5">
    <property type="entry name" value="RIBONUCLEASE H"/>
    <property type="match status" value="1"/>
</dbReference>
<evidence type="ECO:0000259" key="8">
    <source>
        <dbReference type="PROSITE" id="PS50878"/>
    </source>
</evidence>
<dbReference type="InterPro" id="IPR043128">
    <property type="entry name" value="Rev_trsase/Diguanyl_cyclase"/>
</dbReference>
<dbReference type="GO" id="GO:0015074">
    <property type="term" value="P:DNA integration"/>
    <property type="evidence" value="ECO:0007669"/>
    <property type="project" value="InterPro"/>
</dbReference>
<evidence type="ECO:0000256" key="3">
    <source>
        <dbReference type="ARBA" id="ARBA00022695"/>
    </source>
</evidence>
<evidence type="ECO:0000313" key="10">
    <source>
        <dbReference type="EMBL" id="KAF6333332.1"/>
    </source>
</evidence>
<feature type="domain" description="Reverse transcriptase" evidence="8">
    <location>
        <begin position="1"/>
        <end position="182"/>
    </location>
</feature>
<dbReference type="PROSITE" id="PS50994">
    <property type="entry name" value="INTEGRASE"/>
    <property type="match status" value="1"/>
</dbReference>
<dbReference type="Gene3D" id="3.30.70.270">
    <property type="match status" value="1"/>
</dbReference>
<dbReference type="Gene3D" id="3.10.10.10">
    <property type="entry name" value="HIV Type 1 Reverse Transcriptase, subunit A, domain 1"/>
    <property type="match status" value="1"/>
</dbReference>
<evidence type="ECO:0000256" key="2">
    <source>
        <dbReference type="ARBA" id="ARBA00022679"/>
    </source>
</evidence>
<gene>
    <name evidence="10" type="ORF">mRhiFer1_008109</name>
</gene>
<organism evidence="10 11">
    <name type="scientific">Rhinolophus ferrumequinum</name>
    <name type="common">Greater horseshoe bat</name>
    <dbReference type="NCBI Taxonomy" id="59479"/>
    <lineage>
        <taxon>Eukaryota</taxon>
        <taxon>Metazoa</taxon>
        <taxon>Chordata</taxon>
        <taxon>Craniata</taxon>
        <taxon>Vertebrata</taxon>
        <taxon>Euteleostomi</taxon>
        <taxon>Mammalia</taxon>
        <taxon>Eutheria</taxon>
        <taxon>Laurasiatheria</taxon>
        <taxon>Chiroptera</taxon>
        <taxon>Yinpterochiroptera</taxon>
        <taxon>Rhinolophoidea</taxon>
        <taxon>Rhinolophidae</taxon>
        <taxon>Rhinolophinae</taxon>
        <taxon>Rhinolophus</taxon>
    </lineage>
</organism>